<accession>A0A645CU16</accession>
<sequence>MPHLGVGDELEYALYHAEPRAQYRHDREFFAREGEYARLRDGGLYLSLFERQVARDLINHEPGDLLHKVAEIF</sequence>
<evidence type="ECO:0000313" key="1">
    <source>
        <dbReference type="EMBL" id="MPM80404.1"/>
    </source>
</evidence>
<name>A0A645CU16_9ZZZZ</name>
<proteinExistence type="predicted"/>
<dbReference type="AlphaFoldDB" id="A0A645CU16"/>
<protein>
    <submittedName>
        <fullName evidence="1">Uncharacterized protein</fullName>
    </submittedName>
</protein>
<gene>
    <name evidence="1" type="ORF">SDC9_127451</name>
</gene>
<organism evidence="1">
    <name type="scientific">bioreactor metagenome</name>
    <dbReference type="NCBI Taxonomy" id="1076179"/>
    <lineage>
        <taxon>unclassified sequences</taxon>
        <taxon>metagenomes</taxon>
        <taxon>ecological metagenomes</taxon>
    </lineage>
</organism>
<reference evidence="1" key="1">
    <citation type="submission" date="2019-08" db="EMBL/GenBank/DDBJ databases">
        <authorList>
            <person name="Kucharzyk K."/>
            <person name="Murdoch R.W."/>
            <person name="Higgins S."/>
            <person name="Loffler F."/>
        </authorList>
    </citation>
    <scope>NUCLEOTIDE SEQUENCE</scope>
</reference>
<dbReference type="EMBL" id="VSSQ01030031">
    <property type="protein sequence ID" value="MPM80404.1"/>
    <property type="molecule type" value="Genomic_DNA"/>
</dbReference>
<comment type="caution">
    <text evidence="1">The sequence shown here is derived from an EMBL/GenBank/DDBJ whole genome shotgun (WGS) entry which is preliminary data.</text>
</comment>